<evidence type="ECO:0000313" key="1">
    <source>
        <dbReference type="EMBL" id="OLP85586.1"/>
    </source>
</evidence>
<dbReference type="EMBL" id="LSRX01000967">
    <property type="protein sequence ID" value="OLP85586.1"/>
    <property type="molecule type" value="Genomic_DNA"/>
</dbReference>
<organism evidence="1 2">
    <name type="scientific">Symbiodinium microadriaticum</name>
    <name type="common">Dinoflagellate</name>
    <name type="synonym">Zooxanthella microadriatica</name>
    <dbReference type="NCBI Taxonomy" id="2951"/>
    <lineage>
        <taxon>Eukaryota</taxon>
        <taxon>Sar</taxon>
        <taxon>Alveolata</taxon>
        <taxon>Dinophyceae</taxon>
        <taxon>Suessiales</taxon>
        <taxon>Symbiodiniaceae</taxon>
        <taxon>Symbiodinium</taxon>
    </lineage>
</organism>
<protein>
    <submittedName>
        <fullName evidence="1">Uncharacterized protein</fullName>
    </submittedName>
</protein>
<name>A0A1Q9CRN6_SYMMI</name>
<keyword evidence="2" id="KW-1185">Reference proteome</keyword>
<dbReference type="AlphaFoldDB" id="A0A1Q9CRN6"/>
<reference evidence="1 2" key="1">
    <citation type="submission" date="2016-02" db="EMBL/GenBank/DDBJ databases">
        <title>Genome analysis of coral dinoflagellate symbionts highlights evolutionary adaptations to a symbiotic lifestyle.</title>
        <authorList>
            <person name="Aranda M."/>
            <person name="Li Y."/>
            <person name="Liew Y.J."/>
            <person name="Baumgarten S."/>
            <person name="Simakov O."/>
            <person name="Wilson M."/>
            <person name="Piel J."/>
            <person name="Ashoor H."/>
            <person name="Bougouffa S."/>
            <person name="Bajic V.B."/>
            <person name="Ryu T."/>
            <person name="Ravasi T."/>
            <person name="Bayer T."/>
            <person name="Micklem G."/>
            <person name="Kim H."/>
            <person name="Bhak J."/>
            <person name="Lajeunesse T.C."/>
            <person name="Voolstra C.R."/>
        </authorList>
    </citation>
    <scope>NUCLEOTIDE SEQUENCE [LARGE SCALE GENOMIC DNA]</scope>
    <source>
        <strain evidence="1 2">CCMP2467</strain>
    </source>
</reference>
<accession>A0A1Q9CRN6</accession>
<evidence type="ECO:0000313" key="2">
    <source>
        <dbReference type="Proteomes" id="UP000186817"/>
    </source>
</evidence>
<comment type="caution">
    <text evidence="1">The sequence shown here is derived from an EMBL/GenBank/DDBJ whole genome shotgun (WGS) entry which is preliminary data.</text>
</comment>
<dbReference type="Proteomes" id="UP000186817">
    <property type="component" value="Unassembled WGS sequence"/>
</dbReference>
<feature type="non-terminal residue" evidence="1">
    <location>
        <position position="315"/>
    </location>
</feature>
<dbReference type="OrthoDB" id="10339693at2759"/>
<sequence length="315" mass="35428">MASFEQRRRDRLEALKVSKEEVIKSMWEPQKRAPEGKGAVPTLDLVMTKDAGPVPFGQLLADMLDAKGNVEKLQQCQEKYNLPESKANTHATVDWKEVDHYDDFVVSLRELGYVSQLPSSAESRTKYRPAHLDGFSDATAEKAMQFQKEWDSRGFAFLPHLASISMHVYMQQPGFQQKYPLNTGLGKRILEAAAKSKDPSLAQKITDAKKGGLSSHLMRAKGRWYQQLPPGTSQILLQEAGVKDPQRLDDMGVAIFWKDRRLVATEISTHTYPDALPFLWYVVNRINSFLIKVQSNVKEEGDESEGEGGGKGFVK</sequence>
<gene>
    <name evidence="1" type="ORF">AK812_SmicGene33405</name>
</gene>
<proteinExistence type="predicted"/>